<evidence type="ECO:0008006" key="6">
    <source>
        <dbReference type="Google" id="ProtNLM"/>
    </source>
</evidence>
<keyword evidence="1" id="KW-0749">Sporulation</keyword>
<reference evidence="4 5" key="1">
    <citation type="submission" date="2020-08" db="EMBL/GenBank/DDBJ databases">
        <title>Complete Genome Sequence of Effusibacillus dendaii Strain skT53, Isolated from Farmland soil.</title>
        <authorList>
            <person name="Konishi T."/>
            <person name="Kawasaki H."/>
        </authorList>
    </citation>
    <scope>NUCLEOTIDE SEQUENCE [LARGE SCALE GENOMIC DNA]</scope>
    <source>
        <strain evidence="5">skT53</strain>
    </source>
</reference>
<accession>A0A7I8DEM3</accession>
<protein>
    <recommendedName>
        <fullName evidence="6">Spore coat protein</fullName>
    </recommendedName>
</protein>
<dbReference type="EMBL" id="AP023366">
    <property type="protein sequence ID" value="BCJ88487.1"/>
    <property type="molecule type" value="Genomic_DNA"/>
</dbReference>
<comment type="similarity">
    <text evidence="3">Belongs to the CotF family.</text>
</comment>
<evidence type="ECO:0000313" key="5">
    <source>
        <dbReference type="Proteomes" id="UP000593802"/>
    </source>
</evidence>
<evidence type="ECO:0000313" key="4">
    <source>
        <dbReference type="EMBL" id="BCJ88487.1"/>
    </source>
</evidence>
<proteinExistence type="inferred from homology"/>
<gene>
    <name evidence="4" type="ORF">skT53_34720</name>
</gene>
<evidence type="ECO:0000256" key="2">
    <source>
        <dbReference type="ARBA" id="ARBA00024325"/>
    </source>
</evidence>
<dbReference type="InterPro" id="IPR012347">
    <property type="entry name" value="Ferritin-like"/>
</dbReference>
<dbReference type="InterPro" id="IPR012851">
    <property type="entry name" value="Spore_coat_CotF-like"/>
</dbReference>
<dbReference type="PANTHER" id="PTHR39183:SF1">
    <property type="entry name" value="SPORE COAT PROTEIN F-LIKE PROTEIN YHCQ"/>
    <property type="match status" value="1"/>
</dbReference>
<dbReference type="Proteomes" id="UP000593802">
    <property type="component" value="Chromosome"/>
</dbReference>
<dbReference type="Gene3D" id="1.20.1260.10">
    <property type="match status" value="1"/>
</dbReference>
<evidence type="ECO:0000256" key="1">
    <source>
        <dbReference type="ARBA" id="ARBA00022969"/>
    </source>
</evidence>
<dbReference type="PANTHER" id="PTHR39183">
    <property type="entry name" value="SPORE COAT PROTEIN F-LIKE PROTEIN YHCQ"/>
    <property type="match status" value="1"/>
</dbReference>
<organism evidence="4 5">
    <name type="scientific">Effusibacillus dendaii</name>
    <dbReference type="NCBI Taxonomy" id="2743772"/>
    <lineage>
        <taxon>Bacteria</taxon>
        <taxon>Bacillati</taxon>
        <taxon>Bacillota</taxon>
        <taxon>Bacilli</taxon>
        <taxon>Bacillales</taxon>
        <taxon>Alicyclobacillaceae</taxon>
        <taxon>Effusibacillus</taxon>
    </lineage>
</organism>
<comment type="subcellular location">
    <subcellularLocation>
        <location evidence="2">Spore coat</location>
    </subcellularLocation>
</comment>
<keyword evidence="5" id="KW-1185">Reference proteome</keyword>
<dbReference type="GO" id="GO:0030435">
    <property type="term" value="P:sporulation resulting in formation of a cellular spore"/>
    <property type="evidence" value="ECO:0007669"/>
    <property type="project" value="UniProtKB-KW"/>
</dbReference>
<dbReference type="RefSeq" id="WP_226375276.1">
    <property type="nucleotide sequence ID" value="NZ_AP023366.1"/>
</dbReference>
<evidence type="ECO:0000256" key="3">
    <source>
        <dbReference type="ARBA" id="ARBA00024344"/>
    </source>
</evidence>
<sequence>MNQHDAHMAGELLGFAKTGVRNLAAAITETATPRVREVLNRQLHDSIRSHAHIFNYMYERGLYPAYSLEQIIQGDLRRANMALQMAVDERY</sequence>
<dbReference type="KEGG" id="eff:skT53_34720"/>
<dbReference type="Pfam" id="PF07875">
    <property type="entry name" value="Coat_F"/>
    <property type="match status" value="1"/>
</dbReference>
<name>A0A7I8DEM3_9BACL</name>
<dbReference type="AlphaFoldDB" id="A0A7I8DEM3"/>